<dbReference type="GO" id="GO:0009898">
    <property type="term" value="C:cytoplasmic side of plasma membrane"/>
    <property type="evidence" value="ECO:0007669"/>
    <property type="project" value="TreeGrafter"/>
</dbReference>
<reference evidence="2 3" key="1">
    <citation type="submission" date="2019-01" db="EMBL/GenBank/DDBJ databases">
        <title>Agromyces.</title>
        <authorList>
            <person name="Li J."/>
        </authorList>
    </citation>
    <scope>NUCLEOTIDE SEQUENCE [LARGE SCALE GENOMIC DNA]</scope>
    <source>
        <strain evidence="2 3">DSM 15934</strain>
    </source>
</reference>
<dbReference type="AlphaFoldDB" id="A0A4Q2L3M9"/>
<proteinExistence type="predicted"/>
<protein>
    <recommendedName>
        <fullName evidence="4">CobQ/CobB/MinD/ParA nucleotide binding domain-containing protein</fullName>
    </recommendedName>
</protein>
<dbReference type="SUPFAM" id="SSF52540">
    <property type="entry name" value="P-loop containing nucleoside triphosphate hydrolases"/>
    <property type="match status" value="1"/>
</dbReference>
<feature type="region of interest" description="Disordered" evidence="1">
    <location>
        <begin position="102"/>
        <end position="127"/>
    </location>
</feature>
<evidence type="ECO:0000313" key="3">
    <source>
        <dbReference type="Proteomes" id="UP000293865"/>
    </source>
</evidence>
<dbReference type="GO" id="GO:0005524">
    <property type="term" value="F:ATP binding"/>
    <property type="evidence" value="ECO:0007669"/>
    <property type="project" value="TreeGrafter"/>
</dbReference>
<accession>A0A4Q2L3M9</accession>
<dbReference type="GO" id="GO:0005829">
    <property type="term" value="C:cytosol"/>
    <property type="evidence" value="ECO:0007669"/>
    <property type="project" value="TreeGrafter"/>
</dbReference>
<dbReference type="PANTHER" id="PTHR43384">
    <property type="entry name" value="SEPTUM SITE-DETERMINING PROTEIN MIND HOMOLOG, CHLOROPLASTIC-RELATED"/>
    <property type="match status" value="1"/>
</dbReference>
<dbReference type="PANTHER" id="PTHR43384:SF14">
    <property type="entry name" value="ESX-1 SECRETION-ASSOCIATED PROTEIN ESPI"/>
    <property type="match status" value="1"/>
</dbReference>
<dbReference type="GO" id="GO:0016887">
    <property type="term" value="F:ATP hydrolysis activity"/>
    <property type="evidence" value="ECO:0007669"/>
    <property type="project" value="TreeGrafter"/>
</dbReference>
<dbReference type="OrthoDB" id="4640801at2"/>
<name>A0A4Q2L3M9_9MICO</name>
<dbReference type="Gene3D" id="3.40.50.300">
    <property type="entry name" value="P-loop containing nucleotide triphosphate hydrolases"/>
    <property type="match status" value="1"/>
</dbReference>
<organism evidence="2 3">
    <name type="scientific">Agromyces albus</name>
    <dbReference type="NCBI Taxonomy" id="205332"/>
    <lineage>
        <taxon>Bacteria</taxon>
        <taxon>Bacillati</taxon>
        <taxon>Actinomycetota</taxon>
        <taxon>Actinomycetes</taxon>
        <taxon>Micrococcales</taxon>
        <taxon>Microbacteriaceae</taxon>
        <taxon>Agromyces</taxon>
    </lineage>
</organism>
<dbReference type="EMBL" id="SDPN01000003">
    <property type="protein sequence ID" value="RXZ72774.1"/>
    <property type="molecule type" value="Genomic_DNA"/>
</dbReference>
<evidence type="ECO:0008006" key="4">
    <source>
        <dbReference type="Google" id="ProtNLM"/>
    </source>
</evidence>
<dbReference type="RefSeq" id="WP_129519396.1">
    <property type="nucleotide sequence ID" value="NZ_SDPN01000003.1"/>
</dbReference>
<dbReference type="GO" id="GO:0051782">
    <property type="term" value="P:negative regulation of cell division"/>
    <property type="evidence" value="ECO:0007669"/>
    <property type="project" value="TreeGrafter"/>
</dbReference>
<comment type="caution">
    <text evidence="2">The sequence shown here is derived from an EMBL/GenBank/DDBJ whole genome shotgun (WGS) entry which is preliminary data.</text>
</comment>
<gene>
    <name evidence="2" type="ORF">ESP51_02960</name>
</gene>
<evidence type="ECO:0000313" key="2">
    <source>
        <dbReference type="EMBL" id="RXZ72774.1"/>
    </source>
</evidence>
<dbReference type="InterPro" id="IPR027417">
    <property type="entry name" value="P-loop_NTPase"/>
</dbReference>
<dbReference type="InterPro" id="IPR050625">
    <property type="entry name" value="ParA/MinD_ATPase"/>
</dbReference>
<sequence length="465" mass="48708">MTEIFSPSKSDALEATTCPACDSRQIGSKFCTQCGATMLKQQSANEPQASSNETLIQRDTPATVGPFPGAHRATGYVEDPDTVHGQELRAVRDAAAAIAVNEEPAETDQGSAEPVEIPPARSRGVMPPLARRPTTVPASQPFAPAASPAHILSEPFSELSTGATTDTPVVATKGMRGAFSRIGIRMAPGAAEAAELKAREERRRDEQTIRQATWTRAVSVLVANPKGGTGKTPCALLLGGVLAAVRGGSVAIMEVSDDPGALTFRAEGNPPRGIGELVRDVAGIRTAGQLAGYTAPQTSFASVIGTTSRRDRLTRENVRDVAAVVDEFYGIRVMDSGNQPSSSAFQGAIETADALVVPVMNAGDAVLEAVALLDVLRAAGGKAAALADNASIVRLTDGRPEHPQVVERVNRIITNANVRQVFEVPYDTHIAERGQMTLDSLAPATRQAFTAAAAGVVSYLQQSVR</sequence>
<evidence type="ECO:0000256" key="1">
    <source>
        <dbReference type="SAM" id="MobiDB-lite"/>
    </source>
</evidence>
<keyword evidence="3" id="KW-1185">Reference proteome</keyword>
<dbReference type="Proteomes" id="UP000293865">
    <property type="component" value="Unassembled WGS sequence"/>
</dbReference>